<dbReference type="AlphaFoldDB" id="A0A810N7G8"/>
<evidence type="ECO:0000313" key="2">
    <source>
        <dbReference type="EMBL" id="BCJ67728.1"/>
    </source>
</evidence>
<feature type="region of interest" description="Disordered" evidence="1">
    <location>
        <begin position="1"/>
        <end position="21"/>
    </location>
</feature>
<organism evidence="2 3">
    <name type="scientific">Polymorphospora rubra</name>
    <dbReference type="NCBI Taxonomy" id="338584"/>
    <lineage>
        <taxon>Bacteria</taxon>
        <taxon>Bacillati</taxon>
        <taxon>Actinomycetota</taxon>
        <taxon>Actinomycetes</taxon>
        <taxon>Micromonosporales</taxon>
        <taxon>Micromonosporaceae</taxon>
        <taxon>Polymorphospora</taxon>
    </lineage>
</organism>
<evidence type="ECO:0000256" key="1">
    <source>
        <dbReference type="SAM" id="MobiDB-lite"/>
    </source>
</evidence>
<feature type="compositionally biased region" description="Low complexity" evidence="1">
    <location>
        <begin position="1"/>
        <end position="10"/>
    </location>
</feature>
<name>A0A810N7G8_9ACTN</name>
<evidence type="ECO:0000313" key="3">
    <source>
        <dbReference type="Proteomes" id="UP000680866"/>
    </source>
</evidence>
<sequence>MHGAGDAVGDAGLGPGDHPAEPVVRVADDLAGRFGHLVDIAAGVADDGLGGRRWAVGYSAENFLGEDVEDGRPAPFTR</sequence>
<proteinExistence type="predicted"/>
<dbReference type="KEGG" id="pry:Prubr_47490"/>
<accession>A0A810N7G8</accession>
<protein>
    <submittedName>
        <fullName evidence="2">Uncharacterized protein</fullName>
    </submittedName>
</protein>
<dbReference type="EMBL" id="AP023359">
    <property type="protein sequence ID" value="BCJ67728.1"/>
    <property type="molecule type" value="Genomic_DNA"/>
</dbReference>
<keyword evidence="3" id="KW-1185">Reference proteome</keyword>
<dbReference type="Proteomes" id="UP000680866">
    <property type="component" value="Chromosome"/>
</dbReference>
<reference evidence="2" key="1">
    <citation type="submission" date="2020-08" db="EMBL/GenBank/DDBJ databases">
        <title>Whole genome shotgun sequence of Polymorphospora rubra NBRC 101157.</title>
        <authorList>
            <person name="Komaki H."/>
            <person name="Tamura T."/>
        </authorList>
    </citation>
    <scope>NUCLEOTIDE SEQUENCE</scope>
    <source>
        <strain evidence="2">NBRC 101157</strain>
    </source>
</reference>
<gene>
    <name evidence="2" type="ORF">Prubr_47490</name>
</gene>